<feature type="compositionally biased region" description="Acidic residues" evidence="1">
    <location>
        <begin position="1"/>
        <end position="22"/>
    </location>
</feature>
<evidence type="ECO:0000313" key="3">
    <source>
        <dbReference type="Proteomes" id="UP000078492"/>
    </source>
</evidence>
<protein>
    <submittedName>
        <fullName evidence="2">Uncharacterized protein</fullName>
    </submittedName>
</protein>
<evidence type="ECO:0000256" key="1">
    <source>
        <dbReference type="SAM" id="MobiDB-lite"/>
    </source>
</evidence>
<evidence type="ECO:0000313" key="2">
    <source>
        <dbReference type="EMBL" id="KYN30167.1"/>
    </source>
</evidence>
<feature type="region of interest" description="Disordered" evidence="1">
    <location>
        <begin position="1"/>
        <end position="26"/>
    </location>
</feature>
<proteinExistence type="predicted"/>
<name>A0A151JS33_9HYME</name>
<dbReference type="EMBL" id="KQ978551">
    <property type="protein sequence ID" value="KYN30167.1"/>
    <property type="molecule type" value="Genomic_DNA"/>
</dbReference>
<dbReference type="Proteomes" id="UP000078492">
    <property type="component" value="Unassembled WGS sequence"/>
</dbReference>
<reference evidence="2 3" key="1">
    <citation type="submission" date="2015-09" db="EMBL/GenBank/DDBJ databases">
        <title>Trachymyrmex cornetzi WGS genome.</title>
        <authorList>
            <person name="Nygaard S."/>
            <person name="Hu H."/>
            <person name="Boomsma J."/>
            <person name="Zhang G."/>
        </authorList>
    </citation>
    <scope>NUCLEOTIDE SEQUENCE [LARGE SCALE GENOMIC DNA]</scope>
    <source>
        <strain evidence="2">Tcor2-1</strain>
        <tissue evidence="2">Whole body</tissue>
    </source>
</reference>
<dbReference type="AlphaFoldDB" id="A0A151JS33"/>
<sequence>MEEENLEVGFEEIMDQDSDEESVLSNDTDFASDASEYETDLEEKFIPAAEIRALNDRTKYCMIQSYYTTGGPLTVCAACMVLLADIDTVGMHYIKKHNINYIDALSGRFCTNCRIALYTIFPCNMAVQDTRKDVIRVLGKSMTERDTSVRISPVQFLRDRELGICGQRVMEQAKICNQPVYSWPLFARQKVYTRLFNKYCENYDFENRYKTRRLTDNNFFCVENRDGDCLSLLQEYYDSRGW</sequence>
<organism evidence="2 3">
    <name type="scientific">Trachymyrmex cornetzi</name>
    <dbReference type="NCBI Taxonomy" id="471704"/>
    <lineage>
        <taxon>Eukaryota</taxon>
        <taxon>Metazoa</taxon>
        <taxon>Ecdysozoa</taxon>
        <taxon>Arthropoda</taxon>
        <taxon>Hexapoda</taxon>
        <taxon>Insecta</taxon>
        <taxon>Pterygota</taxon>
        <taxon>Neoptera</taxon>
        <taxon>Endopterygota</taxon>
        <taxon>Hymenoptera</taxon>
        <taxon>Apocrita</taxon>
        <taxon>Aculeata</taxon>
        <taxon>Formicoidea</taxon>
        <taxon>Formicidae</taxon>
        <taxon>Myrmicinae</taxon>
        <taxon>Trachymyrmex</taxon>
    </lineage>
</organism>
<gene>
    <name evidence="2" type="ORF">ALC57_00374</name>
</gene>
<accession>A0A151JS33</accession>
<keyword evidence="3" id="KW-1185">Reference proteome</keyword>